<evidence type="ECO:0008006" key="5">
    <source>
        <dbReference type="Google" id="ProtNLM"/>
    </source>
</evidence>
<protein>
    <recommendedName>
        <fullName evidence="5">SLC26A/SulP transporter domain-containing protein</fullName>
    </recommendedName>
</protein>
<accession>K5UNA2</accession>
<organism evidence="3 4">
    <name type="scientific">Phanerochaete carnosa (strain HHB-10118-sp)</name>
    <name type="common">White-rot fungus</name>
    <name type="synonym">Peniophora carnosa</name>
    <dbReference type="NCBI Taxonomy" id="650164"/>
    <lineage>
        <taxon>Eukaryota</taxon>
        <taxon>Fungi</taxon>
        <taxon>Dikarya</taxon>
        <taxon>Basidiomycota</taxon>
        <taxon>Agaricomycotina</taxon>
        <taxon>Agaricomycetes</taxon>
        <taxon>Polyporales</taxon>
        <taxon>Phanerochaetaceae</taxon>
        <taxon>Phanerochaete</taxon>
    </lineage>
</organism>
<evidence type="ECO:0000256" key="2">
    <source>
        <dbReference type="SAM" id="SignalP"/>
    </source>
</evidence>
<keyword evidence="1" id="KW-0472">Membrane</keyword>
<dbReference type="InParanoid" id="K5UNA2"/>
<evidence type="ECO:0000313" key="3">
    <source>
        <dbReference type="EMBL" id="EKM51216.1"/>
    </source>
</evidence>
<dbReference type="Proteomes" id="UP000008370">
    <property type="component" value="Unassembled WGS sequence"/>
</dbReference>
<feature type="chain" id="PRO_5003884054" description="SLC26A/SulP transporter domain-containing protein" evidence="2">
    <location>
        <begin position="17"/>
        <end position="75"/>
    </location>
</feature>
<keyword evidence="1" id="KW-0812">Transmembrane</keyword>
<evidence type="ECO:0000256" key="1">
    <source>
        <dbReference type="SAM" id="Phobius"/>
    </source>
</evidence>
<feature type="transmembrane region" description="Helical" evidence="1">
    <location>
        <begin position="40"/>
        <end position="70"/>
    </location>
</feature>
<dbReference type="KEGG" id="pco:PHACADRAFT_177881"/>
<dbReference type="AlphaFoldDB" id="K5UNA2"/>
<evidence type="ECO:0000313" key="4">
    <source>
        <dbReference type="Proteomes" id="UP000008370"/>
    </source>
</evidence>
<dbReference type="RefSeq" id="XP_007400367.1">
    <property type="nucleotide sequence ID" value="XM_007400305.1"/>
</dbReference>
<keyword evidence="4" id="KW-1185">Reference proteome</keyword>
<feature type="signal peptide" evidence="2">
    <location>
        <begin position="1"/>
        <end position="16"/>
    </location>
</feature>
<gene>
    <name evidence="3" type="ORF">PHACADRAFT_177881</name>
</gene>
<proteinExistence type="predicted"/>
<keyword evidence="2" id="KW-0732">Signal</keyword>
<name>K5UNA2_PHACS</name>
<reference evidence="3 4" key="1">
    <citation type="journal article" date="2012" name="BMC Genomics">
        <title>Comparative genomics of the white-rot fungi, Phanerochaete carnosa and P. chrysosporium, to elucidate the genetic basis of the distinct wood types they colonize.</title>
        <authorList>
            <person name="Suzuki H."/>
            <person name="MacDonald J."/>
            <person name="Syed K."/>
            <person name="Salamov A."/>
            <person name="Hori C."/>
            <person name="Aerts A."/>
            <person name="Henrissat B."/>
            <person name="Wiebenga A."/>
            <person name="vanKuyk P.A."/>
            <person name="Barry K."/>
            <person name="Lindquist E."/>
            <person name="LaButti K."/>
            <person name="Lapidus A."/>
            <person name="Lucas S."/>
            <person name="Coutinho P."/>
            <person name="Gong Y."/>
            <person name="Samejima M."/>
            <person name="Mahadevan R."/>
            <person name="Abou-Zaid M."/>
            <person name="de Vries R.P."/>
            <person name="Igarashi K."/>
            <person name="Yadav J.S."/>
            <person name="Grigoriev I.V."/>
            <person name="Master E.R."/>
        </authorList>
    </citation>
    <scope>NUCLEOTIDE SEQUENCE [LARGE SCALE GENOMIC DNA]</scope>
    <source>
        <strain evidence="3 4">HHB-10118-sp</strain>
    </source>
</reference>
<dbReference type="HOGENOM" id="CLU_2671854_0_0_1"/>
<dbReference type="EMBL" id="JH930477">
    <property type="protein sequence ID" value="EKM51216.1"/>
    <property type="molecule type" value="Genomic_DNA"/>
</dbReference>
<keyword evidence="1" id="KW-1133">Transmembrane helix</keyword>
<sequence>MALLLFPLGSLGSVMATPVQLSTPVVGSLSGTPVKTLYHYIPMGAVISVVIGIILEVAYVVSAILGAVLCTSLFH</sequence>
<dbReference type="GeneID" id="18909819"/>